<proteinExistence type="predicted"/>
<sequence>MGQRQLPPPDEKRKTPAIRRRKIYHINDPEAIKLRCSDEPHQSGYTVFGKWAVDDTPLD</sequence>
<comment type="caution">
    <text evidence="1">The sequence shown here is derived from an EMBL/GenBank/DDBJ whole genome shotgun (WGS) entry which is preliminary data.</text>
</comment>
<dbReference type="AlphaFoldDB" id="A0A1D2JIB1"/>
<organism evidence="1 2">
    <name type="scientific">Paracoccidioides brasiliensis</name>
    <dbReference type="NCBI Taxonomy" id="121759"/>
    <lineage>
        <taxon>Eukaryota</taxon>
        <taxon>Fungi</taxon>
        <taxon>Dikarya</taxon>
        <taxon>Ascomycota</taxon>
        <taxon>Pezizomycotina</taxon>
        <taxon>Eurotiomycetes</taxon>
        <taxon>Eurotiomycetidae</taxon>
        <taxon>Onygenales</taxon>
        <taxon>Ajellomycetaceae</taxon>
        <taxon>Paracoccidioides</taxon>
    </lineage>
</organism>
<dbReference type="VEuPathDB" id="FungiDB:PADG_11737"/>
<protein>
    <submittedName>
        <fullName evidence="1">Uncharacterized protein</fullName>
    </submittedName>
</protein>
<reference evidence="1 2" key="1">
    <citation type="submission" date="2016-06" db="EMBL/GenBank/DDBJ databases">
        <authorList>
            <person name="Kjaerup R.B."/>
            <person name="Dalgaard T.S."/>
            <person name="Juul-Madsen H.R."/>
        </authorList>
    </citation>
    <scope>NUCLEOTIDE SEQUENCE [LARGE SCALE GENOMIC DNA]</scope>
    <source>
        <strain evidence="1 2">Pb300</strain>
    </source>
</reference>
<evidence type="ECO:0000313" key="2">
    <source>
        <dbReference type="Proteomes" id="UP000242814"/>
    </source>
</evidence>
<gene>
    <name evidence="1" type="ORF">ACO22_02565</name>
</gene>
<name>A0A1D2JIB1_PARBR</name>
<evidence type="ECO:0000313" key="1">
    <source>
        <dbReference type="EMBL" id="ODH37709.1"/>
    </source>
</evidence>
<accession>A0A1D2JIB1</accession>
<dbReference type="Proteomes" id="UP000242814">
    <property type="component" value="Unassembled WGS sequence"/>
</dbReference>
<dbReference type="VEuPathDB" id="FungiDB:PABG_11296"/>
<dbReference type="EMBL" id="LZYO01000082">
    <property type="protein sequence ID" value="ODH37709.1"/>
    <property type="molecule type" value="Genomic_DNA"/>
</dbReference>